<protein>
    <submittedName>
        <fullName evidence="1">Uncharacterized protein</fullName>
    </submittedName>
</protein>
<reference evidence="1" key="1">
    <citation type="submission" date="2022-06" db="EMBL/GenBank/DDBJ databases">
        <title>Phylogenomic reconstructions and comparative analyses of Kickxellomycotina fungi.</title>
        <authorList>
            <person name="Reynolds N.K."/>
            <person name="Stajich J.E."/>
            <person name="Barry K."/>
            <person name="Grigoriev I.V."/>
            <person name="Crous P."/>
            <person name="Smith M.E."/>
        </authorList>
    </citation>
    <scope>NUCLEOTIDE SEQUENCE</scope>
    <source>
        <strain evidence="1">RSA 2271</strain>
    </source>
</reference>
<gene>
    <name evidence="1" type="ORF">EV182_008325</name>
</gene>
<proteinExistence type="predicted"/>
<keyword evidence="2" id="KW-1185">Reference proteome</keyword>
<evidence type="ECO:0000313" key="1">
    <source>
        <dbReference type="EMBL" id="KAJ1670257.1"/>
    </source>
</evidence>
<organism evidence="1 2">
    <name type="scientific">Spiromyces aspiralis</name>
    <dbReference type="NCBI Taxonomy" id="68401"/>
    <lineage>
        <taxon>Eukaryota</taxon>
        <taxon>Fungi</taxon>
        <taxon>Fungi incertae sedis</taxon>
        <taxon>Zoopagomycota</taxon>
        <taxon>Kickxellomycotina</taxon>
        <taxon>Kickxellomycetes</taxon>
        <taxon>Kickxellales</taxon>
        <taxon>Kickxellaceae</taxon>
        <taxon>Spiromyces</taxon>
    </lineage>
</organism>
<name>A0ACC1H8E3_9FUNG</name>
<feature type="non-terminal residue" evidence="1">
    <location>
        <position position="192"/>
    </location>
</feature>
<dbReference type="EMBL" id="JAMZIH010009367">
    <property type="protein sequence ID" value="KAJ1670257.1"/>
    <property type="molecule type" value="Genomic_DNA"/>
</dbReference>
<accession>A0ACC1H8E3</accession>
<sequence length="192" mass="22054">MFNGNWVGEFLSQYEQYSNSLGWNDRQKSTGIRRYLPKMAIAIIAHHPETRSGDWTKVKELLIHTYHVEEEEPSIQDALDDLLTQGLDINQPDAFLSSFSTIANCLNERETTKIALLLKATPISIREKVITNYKEEIQTLDEAIRRVREQVKSHQYYESLTANIKNIHVNSPPTSETTPLTPPTKPKEQDTE</sequence>
<comment type="caution">
    <text evidence="1">The sequence shown here is derived from an EMBL/GenBank/DDBJ whole genome shotgun (WGS) entry which is preliminary data.</text>
</comment>
<evidence type="ECO:0000313" key="2">
    <source>
        <dbReference type="Proteomes" id="UP001145114"/>
    </source>
</evidence>
<dbReference type="Proteomes" id="UP001145114">
    <property type="component" value="Unassembled WGS sequence"/>
</dbReference>